<dbReference type="EMBL" id="JH660687">
    <property type="protein sequence ID" value="EIM31398.1"/>
    <property type="molecule type" value="Genomic_DNA"/>
</dbReference>
<feature type="domain" description="Response regulatory" evidence="4">
    <location>
        <begin position="48"/>
        <end position="167"/>
    </location>
</feature>
<dbReference type="PANTHER" id="PTHR44591:SF14">
    <property type="entry name" value="PROTEIN PILG"/>
    <property type="match status" value="1"/>
</dbReference>
<dbReference type="PANTHER" id="PTHR44591">
    <property type="entry name" value="STRESS RESPONSE REGULATOR PROTEIN 1"/>
    <property type="match status" value="1"/>
</dbReference>
<name>I4Z5A6_9BURK</name>
<dbReference type="Proteomes" id="UP000053899">
    <property type="component" value="Unassembled WGS sequence"/>
</dbReference>
<protein>
    <submittedName>
        <fullName evidence="5">Response regulator with CheY-like receiver, AAA-type ATPase, and DNA-binding domains</fullName>
    </submittedName>
</protein>
<dbReference type="PROSITE" id="PS50110">
    <property type="entry name" value="RESPONSE_REGULATORY"/>
    <property type="match status" value="1"/>
</dbReference>
<evidence type="ECO:0000256" key="2">
    <source>
        <dbReference type="ARBA" id="ARBA00023012"/>
    </source>
</evidence>
<dbReference type="InterPro" id="IPR050595">
    <property type="entry name" value="Bact_response_regulator"/>
</dbReference>
<dbReference type="SUPFAM" id="SSF52172">
    <property type="entry name" value="CheY-like"/>
    <property type="match status" value="1"/>
</dbReference>
<keyword evidence="2" id="KW-0902">Two-component regulatory system</keyword>
<proteinExistence type="predicted"/>
<accession>I4Z5A6</accession>
<reference evidence="5 6" key="1">
    <citation type="submission" date="2012-04" db="EMBL/GenBank/DDBJ databases">
        <title>Improved High-Quality Draft sequence of Leptothrix ochracea L12.</title>
        <authorList>
            <consortium name="US DOE Joint Genome Institute"/>
            <person name="Lucas S."/>
            <person name="Han J."/>
            <person name="Lapidus A."/>
            <person name="Cheng J.-F."/>
            <person name="Goodwin L."/>
            <person name="Pitluck S."/>
            <person name="Peters L."/>
            <person name="Zeytun A."/>
            <person name="Detter J.C."/>
            <person name="Han C."/>
            <person name="Tapia R."/>
            <person name="Land M."/>
            <person name="Hauser L."/>
            <person name="Kyrpides N."/>
            <person name="Ivanova N."/>
            <person name="Pagani I."/>
            <person name="Stepanauskas R."/>
            <person name="Masland D."/>
            <person name="Poulton N."/>
            <person name="Emerson D."/>
            <person name="Fleming E."/>
            <person name="Woyke T."/>
        </authorList>
    </citation>
    <scope>NUCLEOTIDE SEQUENCE [LARGE SCALE GENOMIC DNA]</scope>
    <source>
        <strain evidence="5 6">L12</strain>
    </source>
</reference>
<dbReference type="GO" id="GO:0003677">
    <property type="term" value="F:DNA binding"/>
    <property type="evidence" value="ECO:0007669"/>
    <property type="project" value="UniProtKB-KW"/>
</dbReference>
<evidence type="ECO:0000313" key="5">
    <source>
        <dbReference type="EMBL" id="EIM31398.1"/>
    </source>
</evidence>
<keyword evidence="1" id="KW-0597">Phosphoprotein</keyword>
<sequence>MLRLFVGRDAQNRPLRIVGTCIDLSERLRLLCNWPAAAQASPTAPRPMLWVVEPDAALRETLGQMLNREGYAVRSFDQGLSALAAMDHDTGPKPQHLLVAQQLNAELSGLELAIAMRSRQPDLRIVLTLEAQAPAIHTELAHNQGVQQILHKPFDATTWLHALTDQGV</sequence>
<dbReference type="OrthoDB" id="9802426at2"/>
<dbReference type="GO" id="GO:0000160">
    <property type="term" value="P:phosphorelay signal transduction system"/>
    <property type="evidence" value="ECO:0007669"/>
    <property type="project" value="UniProtKB-KW"/>
</dbReference>
<dbReference type="HOGENOM" id="CLU_1584459_0_0_4"/>
<evidence type="ECO:0000256" key="3">
    <source>
        <dbReference type="PROSITE-ProRule" id="PRU00169"/>
    </source>
</evidence>
<comment type="caution">
    <text evidence="3">Lacks conserved residue(s) required for the propagation of feature annotation.</text>
</comment>
<dbReference type="InterPro" id="IPR011006">
    <property type="entry name" value="CheY-like_superfamily"/>
</dbReference>
<keyword evidence="6" id="KW-1185">Reference proteome</keyword>
<dbReference type="SMART" id="SM00448">
    <property type="entry name" value="REC"/>
    <property type="match status" value="1"/>
</dbReference>
<organism evidence="5 6">
    <name type="scientific">Leptothrix ochracea L12</name>
    <dbReference type="NCBI Taxonomy" id="735332"/>
    <lineage>
        <taxon>Bacteria</taxon>
        <taxon>Pseudomonadati</taxon>
        <taxon>Pseudomonadota</taxon>
        <taxon>Betaproteobacteria</taxon>
        <taxon>Burkholderiales</taxon>
        <taxon>Sphaerotilaceae</taxon>
        <taxon>Leptothrix</taxon>
    </lineage>
</organism>
<dbReference type="InterPro" id="IPR001789">
    <property type="entry name" value="Sig_transdc_resp-reg_receiver"/>
</dbReference>
<gene>
    <name evidence="5" type="ORF">LepocDRAFT_00001260</name>
</gene>
<dbReference type="Pfam" id="PF00072">
    <property type="entry name" value="Response_reg"/>
    <property type="match status" value="1"/>
</dbReference>
<dbReference type="AlphaFoldDB" id="I4Z5A6"/>
<dbReference type="Gene3D" id="3.40.50.2300">
    <property type="match status" value="1"/>
</dbReference>
<evidence type="ECO:0000256" key="1">
    <source>
        <dbReference type="ARBA" id="ARBA00022553"/>
    </source>
</evidence>
<evidence type="ECO:0000313" key="6">
    <source>
        <dbReference type="Proteomes" id="UP000053899"/>
    </source>
</evidence>
<evidence type="ECO:0000259" key="4">
    <source>
        <dbReference type="PROSITE" id="PS50110"/>
    </source>
</evidence>
<keyword evidence="5" id="KW-0238">DNA-binding</keyword>